<dbReference type="InterPro" id="IPR023210">
    <property type="entry name" value="NADP_OxRdtase_dom"/>
</dbReference>
<feature type="site" description="Lowers pKa of active site Tyr" evidence="6">
    <location>
        <position position="138"/>
    </location>
</feature>
<comment type="caution">
    <text evidence="8">The sequence shown here is derived from an EMBL/GenBank/DDBJ whole genome shotgun (WGS) entry which is preliminary data.</text>
</comment>
<evidence type="ECO:0000256" key="2">
    <source>
        <dbReference type="ARBA" id="ARBA00022857"/>
    </source>
</evidence>
<dbReference type="Pfam" id="PF00248">
    <property type="entry name" value="Aldo_ket_red"/>
    <property type="match status" value="1"/>
</dbReference>
<proteinExistence type="inferred from homology"/>
<dbReference type="PROSITE" id="PS00062">
    <property type="entry name" value="ALDOKETO_REDUCTASE_2"/>
    <property type="match status" value="1"/>
</dbReference>
<dbReference type="SUPFAM" id="SSF51430">
    <property type="entry name" value="NAD(P)-linked oxidoreductase"/>
    <property type="match status" value="1"/>
</dbReference>
<keyword evidence="3" id="KW-0560">Oxidoreductase</keyword>
<dbReference type="AlphaFoldDB" id="A0AA39ZWU6"/>
<evidence type="ECO:0000256" key="1">
    <source>
        <dbReference type="ARBA" id="ARBA00007905"/>
    </source>
</evidence>
<protein>
    <submittedName>
        <fullName evidence="8">NADP-dependent oxidoreductase domain-containing protein</fullName>
    </submittedName>
</protein>
<dbReference type="FunFam" id="3.20.20.100:FF:000002">
    <property type="entry name" value="2,5-diketo-D-gluconic acid reductase A"/>
    <property type="match status" value="1"/>
</dbReference>
<dbReference type="PRINTS" id="PR00069">
    <property type="entry name" value="ALDKETRDTASE"/>
</dbReference>
<organism evidence="8 9">
    <name type="scientific">Lasiosphaeris hirsuta</name>
    <dbReference type="NCBI Taxonomy" id="260670"/>
    <lineage>
        <taxon>Eukaryota</taxon>
        <taxon>Fungi</taxon>
        <taxon>Dikarya</taxon>
        <taxon>Ascomycota</taxon>
        <taxon>Pezizomycotina</taxon>
        <taxon>Sordariomycetes</taxon>
        <taxon>Sordariomycetidae</taxon>
        <taxon>Sordariales</taxon>
        <taxon>Lasiosphaeriaceae</taxon>
        <taxon>Lasiosphaeris</taxon>
    </lineage>
</organism>
<dbReference type="PANTHER" id="PTHR43827">
    <property type="entry name" value="2,5-DIKETO-D-GLUCONIC ACID REDUCTASE"/>
    <property type="match status" value="1"/>
</dbReference>
<evidence type="ECO:0000259" key="7">
    <source>
        <dbReference type="Pfam" id="PF00248"/>
    </source>
</evidence>
<evidence type="ECO:0000313" key="9">
    <source>
        <dbReference type="Proteomes" id="UP001172102"/>
    </source>
</evidence>
<evidence type="ECO:0000256" key="5">
    <source>
        <dbReference type="PIRSR" id="PIRSR000097-2"/>
    </source>
</evidence>
<comment type="similarity">
    <text evidence="1">Belongs to the aldo/keto reductase family.</text>
</comment>
<reference evidence="8" key="1">
    <citation type="submission" date="2023-06" db="EMBL/GenBank/DDBJ databases">
        <title>Genome-scale phylogeny and comparative genomics of the fungal order Sordariales.</title>
        <authorList>
            <consortium name="Lawrence Berkeley National Laboratory"/>
            <person name="Hensen N."/>
            <person name="Bonometti L."/>
            <person name="Westerberg I."/>
            <person name="Brannstrom I.O."/>
            <person name="Guillou S."/>
            <person name="Cros-Aarteil S."/>
            <person name="Calhoun S."/>
            <person name="Haridas S."/>
            <person name="Kuo A."/>
            <person name="Mondo S."/>
            <person name="Pangilinan J."/>
            <person name="Riley R."/>
            <person name="Labutti K."/>
            <person name="Andreopoulos B."/>
            <person name="Lipzen A."/>
            <person name="Chen C."/>
            <person name="Yanf M."/>
            <person name="Daum C."/>
            <person name="Ng V."/>
            <person name="Clum A."/>
            <person name="Steindorff A."/>
            <person name="Ohm R."/>
            <person name="Martin F."/>
            <person name="Silar P."/>
            <person name="Natvig D."/>
            <person name="Lalanne C."/>
            <person name="Gautier V."/>
            <person name="Ament-Velasquez S.L."/>
            <person name="Kruys A."/>
            <person name="Hutchinson M.I."/>
            <person name="Powell A.J."/>
            <person name="Barry K."/>
            <person name="Miller A.N."/>
            <person name="Grigoriev I.V."/>
            <person name="Debuchy R."/>
            <person name="Gladieux P."/>
            <person name="Thoren M.H."/>
            <person name="Johannesson H."/>
        </authorList>
    </citation>
    <scope>NUCLEOTIDE SEQUENCE</scope>
    <source>
        <strain evidence="8">SMH4607-1</strain>
    </source>
</reference>
<gene>
    <name evidence="8" type="ORF">B0H67DRAFT_593207</name>
</gene>
<dbReference type="InterPro" id="IPR044494">
    <property type="entry name" value="AKR3C2/3"/>
</dbReference>
<dbReference type="Proteomes" id="UP001172102">
    <property type="component" value="Unassembled WGS sequence"/>
</dbReference>
<dbReference type="Gene3D" id="3.20.20.100">
    <property type="entry name" value="NADP-dependent oxidoreductase domain"/>
    <property type="match status" value="1"/>
</dbReference>
<dbReference type="InterPro" id="IPR036812">
    <property type="entry name" value="NAD(P)_OxRdtase_dom_sf"/>
</dbReference>
<dbReference type="CDD" id="cd19120">
    <property type="entry name" value="AKR_AKR3C2-3"/>
    <property type="match status" value="1"/>
</dbReference>
<feature type="binding site" evidence="5">
    <location>
        <position position="169"/>
    </location>
    <ligand>
        <name>substrate</name>
    </ligand>
</feature>
<dbReference type="GO" id="GO:0016652">
    <property type="term" value="F:oxidoreductase activity, acting on NAD(P)H as acceptor"/>
    <property type="evidence" value="ECO:0007669"/>
    <property type="project" value="InterPro"/>
</dbReference>
<name>A0AA39ZWU6_9PEZI</name>
<evidence type="ECO:0000256" key="3">
    <source>
        <dbReference type="ARBA" id="ARBA00023002"/>
    </source>
</evidence>
<dbReference type="GO" id="GO:0016616">
    <property type="term" value="F:oxidoreductase activity, acting on the CH-OH group of donors, NAD or NADP as acceptor"/>
    <property type="evidence" value="ECO:0007669"/>
    <property type="project" value="UniProtKB-ARBA"/>
</dbReference>
<feature type="active site" description="Proton donor" evidence="4">
    <location>
        <position position="113"/>
    </location>
</feature>
<sequence length="347" mass="38131">MFAVGRRISKHIRITSGPQILLTSSVPSGRKFNAMNSITSAFVPNAAGDAPKQLEYIPNLKLNDRNEIPLLGYGLGTANFKRKGGPAFDEKVVNNTITAIRTGFYHLDGAEAYGNEAELGAAIKRAGVPREKLFVVTKTSVLPGETIELAFSRSLEKLGVDYVDLYLIHHPFWASSPEDQSAKWAEMEALKESGRARSIGVSNYIEKNLAPILATAKYPPAINQIEFHPYLQHGDLLEYHRKNGIAVSAFGSLTAITKAAPGPVDLIYEKLAKKYGVGPGEIALRWVLDQGVVALTTSGSEERLHGYLTKLPAFKLTPREVEEISEAGKQKHFRGFWNHKIAANDHR</sequence>
<evidence type="ECO:0000256" key="4">
    <source>
        <dbReference type="PIRSR" id="PIRSR000097-1"/>
    </source>
</evidence>
<dbReference type="PIRSF" id="PIRSF000097">
    <property type="entry name" value="AKR"/>
    <property type="match status" value="1"/>
</dbReference>
<dbReference type="InterPro" id="IPR018170">
    <property type="entry name" value="Aldo/ket_reductase_CS"/>
</dbReference>
<evidence type="ECO:0000256" key="6">
    <source>
        <dbReference type="PIRSR" id="PIRSR000097-3"/>
    </source>
</evidence>
<evidence type="ECO:0000313" key="8">
    <source>
        <dbReference type="EMBL" id="KAK0705113.1"/>
    </source>
</evidence>
<accession>A0AA39ZWU6</accession>
<keyword evidence="9" id="KW-1185">Reference proteome</keyword>
<dbReference type="PANTHER" id="PTHR43827:SF3">
    <property type="entry name" value="NADP-DEPENDENT OXIDOREDUCTASE DOMAIN-CONTAINING PROTEIN"/>
    <property type="match status" value="1"/>
</dbReference>
<dbReference type="EMBL" id="JAUKUA010000007">
    <property type="protein sequence ID" value="KAK0705113.1"/>
    <property type="molecule type" value="Genomic_DNA"/>
</dbReference>
<keyword evidence="2" id="KW-0521">NADP</keyword>
<feature type="domain" description="NADP-dependent oxidoreductase" evidence="7">
    <location>
        <begin position="74"/>
        <end position="327"/>
    </location>
</feature>
<dbReference type="InterPro" id="IPR020471">
    <property type="entry name" value="AKR"/>
</dbReference>